<dbReference type="SUPFAM" id="SSF50729">
    <property type="entry name" value="PH domain-like"/>
    <property type="match status" value="1"/>
</dbReference>
<feature type="compositionally biased region" description="Pro residues" evidence="1">
    <location>
        <begin position="640"/>
        <end position="653"/>
    </location>
</feature>
<feature type="compositionally biased region" description="Basic and acidic residues" evidence="1">
    <location>
        <begin position="692"/>
        <end position="707"/>
    </location>
</feature>
<evidence type="ECO:0000313" key="4">
    <source>
        <dbReference type="Proteomes" id="UP000799770"/>
    </source>
</evidence>
<feature type="compositionally biased region" description="Polar residues" evidence="1">
    <location>
        <begin position="481"/>
        <end position="496"/>
    </location>
</feature>
<protein>
    <recommendedName>
        <fullName evidence="2">PH domain-containing protein</fullName>
    </recommendedName>
</protein>
<evidence type="ECO:0000313" key="3">
    <source>
        <dbReference type="EMBL" id="KAF2118323.1"/>
    </source>
</evidence>
<feature type="compositionally biased region" description="Polar residues" evidence="1">
    <location>
        <begin position="20"/>
        <end position="35"/>
    </location>
</feature>
<feature type="compositionally biased region" description="Basic and acidic residues" evidence="1">
    <location>
        <begin position="1022"/>
        <end position="1033"/>
    </location>
</feature>
<evidence type="ECO:0000259" key="2">
    <source>
        <dbReference type="PROSITE" id="PS50003"/>
    </source>
</evidence>
<dbReference type="Proteomes" id="UP000799770">
    <property type="component" value="Unassembled WGS sequence"/>
</dbReference>
<feature type="compositionally biased region" description="Low complexity" evidence="1">
    <location>
        <begin position="832"/>
        <end position="850"/>
    </location>
</feature>
<gene>
    <name evidence="3" type="ORF">BDV96DRAFT_597168</name>
</gene>
<dbReference type="Pfam" id="PF25381">
    <property type="entry name" value="PH_26"/>
    <property type="match status" value="1"/>
</dbReference>
<feature type="compositionally biased region" description="Polar residues" evidence="1">
    <location>
        <begin position="506"/>
        <end position="521"/>
    </location>
</feature>
<dbReference type="InterPro" id="IPR058155">
    <property type="entry name" value="Skg3/CAF120-like_PH"/>
</dbReference>
<dbReference type="InterPro" id="IPR011993">
    <property type="entry name" value="PH-like_dom_sf"/>
</dbReference>
<feature type="compositionally biased region" description="Polar residues" evidence="1">
    <location>
        <begin position="993"/>
        <end position="1008"/>
    </location>
</feature>
<feature type="compositionally biased region" description="Low complexity" evidence="1">
    <location>
        <begin position="1249"/>
        <end position="1278"/>
    </location>
</feature>
<feature type="compositionally biased region" description="Polar residues" evidence="1">
    <location>
        <begin position="945"/>
        <end position="959"/>
    </location>
</feature>
<proteinExistence type="predicted"/>
<feature type="compositionally biased region" description="Basic and acidic residues" evidence="1">
    <location>
        <begin position="873"/>
        <end position="887"/>
    </location>
</feature>
<feature type="compositionally biased region" description="Polar residues" evidence="1">
    <location>
        <begin position="858"/>
        <end position="871"/>
    </location>
</feature>
<dbReference type="SMART" id="SM00233">
    <property type="entry name" value="PH"/>
    <property type="match status" value="1"/>
</dbReference>
<keyword evidence="4" id="KW-1185">Reference proteome</keyword>
<dbReference type="PROSITE" id="PS50003">
    <property type="entry name" value="PH_DOMAIN"/>
    <property type="match status" value="1"/>
</dbReference>
<feature type="compositionally biased region" description="Polar residues" evidence="1">
    <location>
        <begin position="723"/>
        <end position="733"/>
    </location>
</feature>
<feature type="compositionally biased region" description="Polar residues" evidence="1">
    <location>
        <begin position="1127"/>
        <end position="1137"/>
    </location>
</feature>
<name>A0A6A5ZHG2_9PLEO</name>
<accession>A0A6A5ZHG2</accession>
<dbReference type="OrthoDB" id="5563754at2759"/>
<feature type="region of interest" description="Disordered" evidence="1">
    <location>
        <begin position="723"/>
        <end position="742"/>
    </location>
</feature>
<dbReference type="InterPro" id="IPR001849">
    <property type="entry name" value="PH_domain"/>
</dbReference>
<feature type="region of interest" description="Disordered" evidence="1">
    <location>
        <begin position="831"/>
        <end position="1137"/>
    </location>
</feature>
<feature type="region of interest" description="Disordered" evidence="1">
    <location>
        <begin position="462"/>
        <end position="551"/>
    </location>
</feature>
<dbReference type="EMBL" id="ML977317">
    <property type="protein sequence ID" value="KAF2118323.1"/>
    <property type="molecule type" value="Genomic_DNA"/>
</dbReference>
<dbReference type="FunFam" id="2.30.29.30:FF:000203">
    <property type="entry name" value="PH domain-containing protein"/>
    <property type="match status" value="1"/>
</dbReference>
<feature type="region of interest" description="Disordered" evidence="1">
    <location>
        <begin position="684"/>
        <end position="710"/>
    </location>
</feature>
<dbReference type="Gene3D" id="2.30.29.30">
    <property type="entry name" value="Pleckstrin-homology domain (PH domain)/Phosphotyrosine-binding domain (PTB)"/>
    <property type="match status" value="1"/>
</dbReference>
<sequence>MAVLSFMSEWGGGSPHRRTASNSNTSSPAPQSPTAKQPMAYETPAASTGAFDNYEHASPSPGGQGRGDSRPSSRPMSMIQTYQPPVMEVSQDTLPELQRIFMFLNSHSNKLYQEGYFLKFHDTDSRGRPAPDRVWQECFAQLVGTILSLWDASELDTVEGDADVLPTFINLTDAAIHMMPSMVLSDGKKLDNILSISTAASNKYLFHFNSFNSLTQWTAGIRLAMYEHTTLQEAYTGALIAGKGKTLNNIRAILDRQRPKHDDWARVRFGAGTPWRRCWCVVSPPDEKEYAKLQKTQKKQNVYNRTPVVLRGDIKFYDTKKITKKTRPIATVTEAYSAYAIYPQSKPLIDQSTLVKIEGKITIHSTPESVTEGFVFVMPETHPAVSGFEIMLRYLFPVFDTFNLYGRPAKLISDVLDTRGLMFAMPSDRRYGYLEMWDVVSLIHTEGSQNWSERQWRKQLKDLTSKRMLSNPRDRSRTGSRRNTVSRASLPPSRSGTLRFEERGSIRSQPSTRQSSPTRTGDQLPGPRRVDSAPPTGPFATPRHQRSVSEANGYKQYHADTPSRLAHGVNADTGYDNPPPPPEHRLLNDTPQHQDSYDALSDSEAPSPDARNLPELQIPATALPYGPVASPPSFAHAPSQRPPVQPWQPPPMMKPNAQMDPATLHQLADATNAPLPAGVATAGAAAAWRSQESLHSRRSGDHDRNQMHLEGNARGMPADQYLQSAHSSRSGHSGNRLPTIPASPYIEQPEFVESSATFQPAAPPVPEHGEMPPFQPSAELAHSQRPGSGNSINRKPVPGRSPLSSREEYDNRSIASSSLGSLRNNIIDPEALDNLDNSDSSLLRYPSKSSSRYDDDAVSTSTPDYASTISEEIQPRKLPERREDRPRSGVLKFVGNPDLNSKSDVVVGDAHYKPDTKQNATQADIPTIDFGPTYSLNPEGKRPGTSGTMTQALQDNSFSRSKENLAPSPNEQKEQKRHSYISGRTTPIAATHMRSSSSSPQTSDNRSVAWQPGMAAAPAQSDQKKLDPEDWVQHRAAAPYQPMSPYAHGRSKSHTPPPMNRTPSGDWTHLQRTPEAMPARPPSRPLSRPQSRGAGTLLDQRPTSLSAREQEQVARVTGTPLIDLSKNPKQSQRPSSAGLTAYIEHRDKEKAAAKANRHTAAMQAEIDRRTMAAQQRQAYEMQQMAMAQAQQAQRSFTPTMMGTPQGLPVGYAYSSPGQPQLYQQQQGYFPQQGMSPMMPGMQGWGTPSPQQMQGPYFVQQPQQQQQMQQPNPQQPVTQAYGASFDQAQAAARFAHNQGQQHRRA</sequence>
<feature type="region of interest" description="Disordered" evidence="1">
    <location>
        <begin position="565"/>
        <end position="658"/>
    </location>
</feature>
<organism evidence="3 4">
    <name type="scientific">Lophiotrema nucula</name>
    <dbReference type="NCBI Taxonomy" id="690887"/>
    <lineage>
        <taxon>Eukaryota</taxon>
        <taxon>Fungi</taxon>
        <taxon>Dikarya</taxon>
        <taxon>Ascomycota</taxon>
        <taxon>Pezizomycotina</taxon>
        <taxon>Dothideomycetes</taxon>
        <taxon>Pleosporomycetidae</taxon>
        <taxon>Pleosporales</taxon>
        <taxon>Lophiotremataceae</taxon>
        <taxon>Lophiotrema</taxon>
    </lineage>
</organism>
<feature type="domain" description="PH" evidence="2">
    <location>
        <begin position="110"/>
        <end position="226"/>
    </location>
</feature>
<reference evidence="3" key="1">
    <citation type="journal article" date="2020" name="Stud. Mycol.">
        <title>101 Dothideomycetes genomes: a test case for predicting lifestyles and emergence of pathogens.</title>
        <authorList>
            <person name="Haridas S."/>
            <person name="Albert R."/>
            <person name="Binder M."/>
            <person name="Bloem J."/>
            <person name="Labutti K."/>
            <person name="Salamov A."/>
            <person name="Andreopoulos B."/>
            <person name="Baker S."/>
            <person name="Barry K."/>
            <person name="Bills G."/>
            <person name="Bluhm B."/>
            <person name="Cannon C."/>
            <person name="Castanera R."/>
            <person name="Culley D."/>
            <person name="Daum C."/>
            <person name="Ezra D."/>
            <person name="Gonzalez J."/>
            <person name="Henrissat B."/>
            <person name="Kuo A."/>
            <person name="Liang C."/>
            <person name="Lipzen A."/>
            <person name="Lutzoni F."/>
            <person name="Magnuson J."/>
            <person name="Mondo S."/>
            <person name="Nolan M."/>
            <person name="Ohm R."/>
            <person name="Pangilinan J."/>
            <person name="Park H.-J."/>
            <person name="Ramirez L."/>
            <person name="Alfaro M."/>
            <person name="Sun H."/>
            <person name="Tritt A."/>
            <person name="Yoshinaga Y."/>
            <person name="Zwiers L.-H."/>
            <person name="Turgeon B."/>
            <person name="Goodwin S."/>
            <person name="Spatafora J."/>
            <person name="Crous P."/>
            <person name="Grigoriev I."/>
        </authorList>
    </citation>
    <scope>NUCLEOTIDE SEQUENCE</scope>
    <source>
        <strain evidence="3">CBS 627.86</strain>
    </source>
</reference>
<feature type="region of interest" description="Disordered" evidence="1">
    <location>
        <begin position="1245"/>
        <end position="1284"/>
    </location>
</feature>
<feature type="region of interest" description="Disordered" evidence="1">
    <location>
        <begin position="1"/>
        <end position="77"/>
    </location>
</feature>
<feature type="region of interest" description="Disordered" evidence="1">
    <location>
        <begin position="756"/>
        <end position="812"/>
    </location>
</feature>
<evidence type="ECO:0000256" key="1">
    <source>
        <dbReference type="SAM" id="MobiDB-lite"/>
    </source>
</evidence>